<organism evidence="2 3">
    <name type="scientific">Lactuca virosa</name>
    <dbReference type="NCBI Taxonomy" id="75947"/>
    <lineage>
        <taxon>Eukaryota</taxon>
        <taxon>Viridiplantae</taxon>
        <taxon>Streptophyta</taxon>
        <taxon>Embryophyta</taxon>
        <taxon>Tracheophyta</taxon>
        <taxon>Spermatophyta</taxon>
        <taxon>Magnoliopsida</taxon>
        <taxon>eudicotyledons</taxon>
        <taxon>Gunneridae</taxon>
        <taxon>Pentapetalae</taxon>
        <taxon>asterids</taxon>
        <taxon>campanulids</taxon>
        <taxon>Asterales</taxon>
        <taxon>Asteraceae</taxon>
        <taxon>Cichorioideae</taxon>
        <taxon>Cichorieae</taxon>
        <taxon>Lactucinae</taxon>
        <taxon>Lactuca</taxon>
    </lineage>
</organism>
<keyword evidence="3" id="KW-1185">Reference proteome</keyword>
<evidence type="ECO:0000313" key="3">
    <source>
        <dbReference type="Proteomes" id="UP001157418"/>
    </source>
</evidence>
<sequence>MVAKQHGNPLSLLYVVLDGGLKPRNKSKSSGEGWSLGMLQPTSSGVVGPDEAGGGRTPFFLNLKSPIPVMDSVHGRSH</sequence>
<name>A0AAU9LDT7_9ASTR</name>
<evidence type="ECO:0000313" key="2">
    <source>
        <dbReference type="EMBL" id="CAH1412522.1"/>
    </source>
</evidence>
<feature type="region of interest" description="Disordered" evidence="1">
    <location>
        <begin position="25"/>
        <end position="57"/>
    </location>
</feature>
<proteinExistence type="predicted"/>
<comment type="caution">
    <text evidence="2">The sequence shown here is derived from an EMBL/GenBank/DDBJ whole genome shotgun (WGS) entry which is preliminary data.</text>
</comment>
<accession>A0AAU9LDT7</accession>
<gene>
    <name evidence="2" type="ORF">LVIROSA_LOCUS534</name>
</gene>
<dbReference type="AlphaFoldDB" id="A0AAU9LDT7"/>
<reference evidence="2 3" key="1">
    <citation type="submission" date="2022-01" db="EMBL/GenBank/DDBJ databases">
        <authorList>
            <person name="Xiong W."/>
            <person name="Schranz E."/>
        </authorList>
    </citation>
    <scope>NUCLEOTIDE SEQUENCE [LARGE SCALE GENOMIC DNA]</scope>
</reference>
<evidence type="ECO:0000256" key="1">
    <source>
        <dbReference type="SAM" id="MobiDB-lite"/>
    </source>
</evidence>
<protein>
    <submittedName>
        <fullName evidence="2">Uncharacterized protein</fullName>
    </submittedName>
</protein>
<dbReference type="EMBL" id="CAKMRJ010000001">
    <property type="protein sequence ID" value="CAH1412522.1"/>
    <property type="molecule type" value="Genomic_DNA"/>
</dbReference>
<dbReference type="Proteomes" id="UP001157418">
    <property type="component" value="Unassembled WGS sequence"/>
</dbReference>